<dbReference type="Proteomes" id="UP000293671">
    <property type="component" value="Unassembled WGS sequence"/>
</dbReference>
<evidence type="ECO:0000256" key="1">
    <source>
        <dbReference type="SAM" id="Coils"/>
    </source>
</evidence>
<evidence type="ECO:0000313" key="3">
    <source>
        <dbReference type="Proteomes" id="UP000293671"/>
    </source>
</evidence>
<comment type="caution">
    <text evidence="2">The sequence shown here is derived from an EMBL/GenBank/DDBJ whole genome shotgun (WGS) entry which is preliminary data.</text>
</comment>
<dbReference type="RefSeq" id="WP_130433222.1">
    <property type="nucleotide sequence ID" value="NZ_SHKP01000007.1"/>
</dbReference>
<dbReference type="AlphaFoldDB" id="A0A4V2FSP4"/>
<keyword evidence="1" id="KW-0175">Coiled coil</keyword>
<evidence type="ECO:0000313" key="2">
    <source>
        <dbReference type="EMBL" id="RZT95095.1"/>
    </source>
</evidence>
<sequence>MFDRFKPVPFEPYGRRRSRWRLPRWLVLLLLGIAAGAAAVIYVQERHLPPRLSAGESTRLKAAYEQADAQRNQLRAQLDETSKRLDTALAESQRATTELESSRALVTRLRNDVGAAVAAMPPDPRGGNVEVRSGQFSVNGGALAYQVVLSRAQGTGKALDGTMQLVVSADPGGGAGATLKPVEFSIGAHEIVRGSVSLPDGLKPRQVTIRLQERNSGRPLGMRVMLVQ</sequence>
<organism evidence="2 3">
    <name type="scientific">Rivibacter subsaxonicus</name>
    <dbReference type="NCBI Taxonomy" id="457575"/>
    <lineage>
        <taxon>Bacteria</taxon>
        <taxon>Pseudomonadati</taxon>
        <taxon>Pseudomonadota</taxon>
        <taxon>Betaproteobacteria</taxon>
        <taxon>Burkholderiales</taxon>
        <taxon>Rivibacter</taxon>
    </lineage>
</organism>
<protein>
    <submittedName>
        <fullName evidence="2">Uncharacterized protein</fullName>
    </submittedName>
</protein>
<keyword evidence="3" id="KW-1185">Reference proteome</keyword>
<reference evidence="2 3" key="1">
    <citation type="submission" date="2019-02" db="EMBL/GenBank/DDBJ databases">
        <title>Genomic Encyclopedia of Type Strains, Phase IV (KMG-IV): sequencing the most valuable type-strain genomes for metagenomic binning, comparative biology and taxonomic classification.</title>
        <authorList>
            <person name="Goeker M."/>
        </authorList>
    </citation>
    <scope>NUCLEOTIDE SEQUENCE [LARGE SCALE GENOMIC DNA]</scope>
    <source>
        <strain evidence="2 3">DSM 19570</strain>
    </source>
</reference>
<dbReference type="EMBL" id="SHKP01000007">
    <property type="protein sequence ID" value="RZT95095.1"/>
    <property type="molecule type" value="Genomic_DNA"/>
</dbReference>
<feature type="coiled-coil region" evidence="1">
    <location>
        <begin position="57"/>
        <end position="98"/>
    </location>
</feature>
<accession>A0A4V2FSP4</accession>
<proteinExistence type="predicted"/>
<dbReference type="OrthoDB" id="9152541at2"/>
<name>A0A4V2FSP4_9BURK</name>
<gene>
    <name evidence="2" type="ORF">EV670_2843</name>
</gene>